<dbReference type="Proteomes" id="UP000006671">
    <property type="component" value="Unassembled WGS sequence"/>
</dbReference>
<feature type="region of interest" description="Disordered" evidence="1">
    <location>
        <begin position="18"/>
        <end position="58"/>
    </location>
</feature>
<dbReference type="EMBL" id="GG738967">
    <property type="protein sequence ID" value="EFC35974.1"/>
    <property type="molecule type" value="Genomic_DNA"/>
</dbReference>
<dbReference type="RefSeq" id="XP_002668718.1">
    <property type="nucleotide sequence ID" value="XM_002668672.1"/>
</dbReference>
<evidence type="ECO:0000256" key="1">
    <source>
        <dbReference type="SAM" id="MobiDB-lite"/>
    </source>
</evidence>
<dbReference type="GeneID" id="8860821"/>
<organism evidence="3">
    <name type="scientific">Naegleria gruberi</name>
    <name type="common">Amoeba</name>
    <dbReference type="NCBI Taxonomy" id="5762"/>
    <lineage>
        <taxon>Eukaryota</taxon>
        <taxon>Discoba</taxon>
        <taxon>Heterolobosea</taxon>
        <taxon>Tetramitia</taxon>
        <taxon>Eutetramitia</taxon>
        <taxon>Vahlkampfiidae</taxon>
        <taxon>Naegleria</taxon>
    </lineage>
</organism>
<feature type="compositionally biased region" description="Polar residues" evidence="1">
    <location>
        <begin position="18"/>
        <end position="56"/>
    </location>
</feature>
<dbReference type="InParanoid" id="D2W4N0"/>
<sequence>MSELGLKLRKLFKWQSSEKNSEAQQLLSSGTAVNNNEDPSPSSSAAVTTEITTTNAPPRKERMVALDIMRGMTIMLMIIVNNQPARAFIPLDHAEWFGFTPTRSTFFTLFTV</sequence>
<name>D2W4N0_NAEGR</name>
<dbReference type="OrthoDB" id="1002366at2759"/>
<evidence type="ECO:0000313" key="3">
    <source>
        <dbReference type="Proteomes" id="UP000006671"/>
    </source>
</evidence>
<dbReference type="VEuPathDB" id="AmoebaDB:NAEGRDRAFT_54643"/>
<protein>
    <submittedName>
        <fullName evidence="2">Predicted protein</fullName>
    </submittedName>
</protein>
<gene>
    <name evidence="2" type="ORF">NAEGRDRAFT_54643</name>
</gene>
<evidence type="ECO:0000313" key="2">
    <source>
        <dbReference type="EMBL" id="EFC35974.1"/>
    </source>
</evidence>
<proteinExistence type="predicted"/>
<reference evidence="2 3" key="1">
    <citation type="journal article" date="2010" name="Cell">
        <title>The genome of Naegleria gruberi illuminates early eukaryotic versatility.</title>
        <authorList>
            <person name="Fritz-Laylin L.K."/>
            <person name="Prochnik S.E."/>
            <person name="Ginger M.L."/>
            <person name="Dacks J.B."/>
            <person name="Carpenter M.L."/>
            <person name="Field M.C."/>
            <person name="Kuo A."/>
            <person name="Paredez A."/>
            <person name="Chapman J."/>
            <person name="Pham J."/>
            <person name="Shu S."/>
            <person name="Neupane R."/>
            <person name="Cipriano M."/>
            <person name="Mancuso J."/>
            <person name="Tu H."/>
            <person name="Salamov A."/>
            <person name="Lindquist E."/>
            <person name="Shapiro H."/>
            <person name="Lucas S."/>
            <person name="Grigoriev I.V."/>
            <person name="Cande W.Z."/>
            <person name="Fulton C."/>
            <person name="Rokhsar D.S."/>
            <person name="Dawson S.C."/>
        </authorList>
    </citation>
    <scope>NUCLEOTIDE SEQUENCE [LARGE SCALE GENOMIC DNA]</scope>
    <source>
        <strain evidence="2 3">NEG-M</strain>
    </source>
</reference>
<dbReference type="KEGG" id="ngr:NAEGRDRAFT_54643"/>
<dbReference type="AlphaFoldDB" id="D2W4N0"/>
<accession>D2W4N0</accession>
<keyword evidence="3" id="KW-1185">Reference proteome</keyword>